<reference evidence="3 4" key="1">
    <citation type="submission" date="2017-11" db="EMBL/GenBank/DDBJ databases">
        <title>De-novo sequencing of pomegranate (Punica granatum L.) genome.</title>
        <authorList>
            <person name="Akparov Z."/>
            <person name="Amiraslanov A."/>
            <person name="Hajiyeva S."/>
            <person name="Abbasov M."/>
            <person name="Kaur K."/>
            <person name="Hamwieh A."/>
            <person name="Solovyev V."/>
            <person name="Salamov A."/>
            <person name="Braich B."/>
            <person name="Kosarev P."/>
            <person name="Mahmoud A."/>
            <person name="Hajiyev E."/>
            <person name="Babayeva S."/>
            <person name="Izzatullayeva V."/>
            <person name="Mammadov A."/>
            <person name="Mammadov A."/>
            <person name="Sharifova S."/>
            <person name="Ojaghi J."/>
            <person name="Eynullazada K."/>
            <person name="Bayramov B."/>
            <person name="Abdulazimova A."/>
            <person name="Shahmuradov I."/>
        </authorList>
    </citation>
    <scope>NUCLEOTIDE SEQUENCE [LARGE SCALE GENOMIC DNA]</scope>
    <source>
        <strain evidence="4">cv. AG2017</strain>
        <tissue evidence="3">Leaf</tissue>
    </source>
</reference>
<keyword evidence="2" id="KW-1133">Transmembrane helix</keyword>
<feature type="transmembrane region" description="Helical" evidence="2">
    <location>
        <begin position="20"/>
        <end position="41"/>
    </location>
</feature>
<organism evidence="3 4">
    <name type="scientific">Punica granatum</name>
    <name type="common">Pomegranate</name>
    <dbReference type="NCBI Taxonomy" id="22663"/>
    <lineage>
        <taxon>Eukaryota</taxon>
        <taxon>Viridiplantae</taxon>
        <taxon>Streptophyta</taxon>
        <taxon>Embryophyta</taxon>
        <taxon>Tracheophyta</taxon>
        <taxon>Spermatophyta</taxon>
        <taxon>Magnoliopsida</taxon>
        <taxon>eudicotyledons</taxon>
        <taxon>Gunneridae</taxon>
        <taxon>Pentapetalae</taxon>
        <taxon>rosids</taxon>
        <taxon>malvids</taxon>
        <taxon>Myrtales</taxon>
        <taxon>Lythraceae</taxon>
        <taxon>Punica</taxon>
    </lineage>
</organism>
<feature type="region of interest" description="Disordered" evidence="1">
    <location>
        <begin position="185"/>
        <end position="276"/>
    </location>
</feature>
<dbReference type="Proteomes" id="UP000233551">
    <property type="component" value="Unassembled WGS sequence"/>
</dbReference>
<dbReference type="InterPro" id="IPR038765">
    <property type="entry name" value="Papain-like_cys_pep_sf"/>
</dbReference>
<dbReference type="AlphaFoldDB" id="A0A2I0HQ24"/>
<sequence>MAMGGYPVKGSSGGGQRERGRAYGLMLLVAFGAALLGVMALHKLRERRIHNLHLEDKDRELFSLHLHLQKERDTNKEIRKKAENMRAKVYFLRTQKMELDSRVLEMQSTISSLKDEQRTMDLVLEEKRDEIKLLREEEMETGKTDLQGTSLKEILNQKDIEIADLKHQLERLNRSCRIRGNVTEEGSVQGEAARKDNSFEGPGMIRDGSAGSQEEKNSVEQGTRNDLNAVSTDDGAARDAVVEGKAELKKLEEGEKSYQPGDSSGHLSSTDDIYERSPRRKYGHVMLLTGHNAEAREEDGLEVLKPYWIVANSYGTNWGINSNTQETVHTT</sequence>
<evidence type="ECO:0000313" key="3">
    <source>
        <dbReference type="EMBL" id="PKI33801.1"/>
    </source>
</evidence>
<dbReference type="Gene3D" id="3.90.70.10">
    <property type="entry name" value="Cysteine proteinases"/>
    <property type="match status" value="1"/>
</dbReference>
<keyword evidence="2" id="KW-0472">Membrane</keyword>
<accession>A0A2I0HQ24</accession>
<dbReference type="EMBL" id="PGOL01006320">
    <property type="protein sequence ID" value="PKI33801.1"/>
    <property type="molecule type" value="Genomic_DNA"/>
</dbReference>
<feature type="compositionally biased region" description="Polar residues" evidence="1">
    <location>
        <begin position="260"/>
        <end position="271"/>
    </location>
</feature>
<name>A0A2I0HQ24_PUNGR</name>
<keyword evidence="2" id="KW-0812">Transmembrane</keyword>
<comment type="caution">
    <text evidence="3">The sequence shown here is derived from an EMBL/GenBank/DDBJ whole genome shotgun (WGS) entry which is preliminary data.</text>
</comment>
<keyword evidence="4" id="KW-1185">Reference proteome</keyword>
<evidence type="ECO:0000313" key="4">
    <source>
        <dbReference type="Proteomes" id="UP000233551"/>
    </source>
</evidence>
<evidence type="ECO:0000256" key="2">
    <source>
        <dbReference type="SAM" id="Phobius"/>
    </source>
</evidence>
<feature type="compositionally biased region" description="Polar residues" evidence="1">
    <location>
        <begin position="219"/>
        <end position="231"/>
    </location>
</feature>
<proteinExistence type="predicted"/>
<dbReference type="PANTHER" id="PTHR36143">
    <property type="entry name" value="OS08G0177500 PROTEIN"/>
    <property type="match status" value="1"/>
</dbReference>
<dbReference type="SUPFAM" id="SSF54001">
    <property type="entry name" value="Cysteine proteinases"/>
    <property type="match status" value="1"/>
</dbReference>
<evidence type="ECO:0000256" key="1">
    <source>
        <dbReference type="SAM" id="MobiDB-lite"/>
    </source>
</evidence>
<dbReference type="PANTHER" id="PTHR36143:SF4">
    <property type="entry name" value="OS08G0177500 PROTEIN"/>
    <property type="match status" value="1"/>
</dbReference>
<feature type="compositionally biased region" description="Basic and acidic residues" evidence="1">
    <location>
        <begin position="235"/>
        <end position="256"/>
    </location>
</feature>
<gene>
    <name evidence="3" type="ORF">CRG98_045810</name>
</gene>
<protein>
    <submittedName>
        <fullName evidence="3">Uncharacterized protein</fullName>
    </submittedName>
</protein>